<evidence type="ECO:0000313" key="2">
    <source>
        <dbReference type="Proteomes" id="UP000834106"/>
    </source>
</evidence>
<proteinExistence type="predicted"/>
<sequence>MGLGQRQASVHLAQEVLVKGSIQRLRQDLGDNGSKITVKATYKEDTTRFKFEPTAGCFHLYEEVAKRFKLQMGEFQLNHSVKFLVRDMPCVIGSSGSSNCFLTVADIIKRFYACHPLSISEDVMGLGFECVNDLPRFGSCKRSSLWTIGI</sequence>
<dbReference type="GO" id="GO:0003700">
    <property type="term" value="F:DNA-binding transcription factor activity"/>
    <property type="evidence" value="ECO:0007669"/>
    <property type="project" value="InterPro"/>
</dbReference>
<protein>
    <submittedName>
        <fullName evidence="1">Uncharacterized protein</fullName>
    </submittedName>
</protein>
<reference evidence="1" key="1">
    <citation type="submission" date="2023-05" db="EMBL/GenBank/DDBJ databases">
        <authorList>
            <person name="Huff M."/>
        </authorList>
    </citation>
    <scope>NUCLEOTIDE SEQUENCE</scope>
</reference>
<evidence type="ECO:0000313" key="1">
    <source>
        <dbReference type="EMBL" id="CAI9777060.1"/>
    </source>
</evidence>
<name>A0AAD2A1A0_9LAMI</name>
<dbReference type="SUPFAM" id="SSF54277">
    <property type="entry name" value="CAD &amp; PB1 domains"/>
    <property type="match status" value="1"/>
</dbReference>
<accession>A0AAD2A1A0</accession>
<dbReference type="PANTHER" id="PTHR32002">
    <property type="entry name" value="PROTEIN NLP8"/>
    <property type="match status" value="1"/>
</dbReference>
<dbReference type="PANTHER" id="PTHR32002:SF41">
    <property type="entry name" value="PROTEIN NLP8"/>
    <property type="match status" value="1"/>
</dbReference>
<dbReference type="Proteomes" id="UP000834106">
    <property type="component" value="Chromosome 15"/>
</dbReference>
<gene>
    <name evidence="1" type="ORF">FPE_LOCUS24490</name>
</gene>
<organism evidence="1 2">
    <name type="scientific">Fraxinus pennsylvanica</name>
    <dbReference type="NCBI Taxonomy" id="56036"/>
    <lineage>
        <taxon>Eukaryota</taxon>
        <taxon>Viridiplantae</taxon>
        <taxon>Streptophyta</taxon>
        <taxon>Embryophyta</taxon>
        <taxon>Tracheophyta</taxon>
        <taxon>Spermatophyta</taxon>
        <taxon>Magnoliopsida</taxon>
        <taxon>eudicotyledons</taxon>
        <taxon>Gunneridae</taxon>
        <taxon>Pentapetalae</taxon>
        <taxon>asterids</taxon>
        <taxon>lamiids</taxon>
        <taxon>Lamiales</taxon>
        <taxon>Oleaceae</taxon>
        <taxon>Oleeae</taxon>
        <taxon>Fraxinus</taxon>
    </lineage>
</organism>
<dbReference type="EMBL" id="OU503050">
    <property type="protein sequence ID" value="CAI9777060.1"/>
    <property type="molecule type" value="Genomic_DNA"/>
</dbReference>
<dbReference type="InterPro" id="IPR045012">
    <property type="entry name" value="NLP"/>
</dbReference>
<keyword evidence="2" id="KW-1185">Reference proteome</keyword>
<dbReference type="AlphaFoldDB" id="A0AAD2A1A0"/>